<dbReference type="Pfam" id="PF00994">
    <property type="entry name" value="MoCF_biosynth"/>
    <property type="match status" value="1"/>
</dbReference>
<dbReference type="UniPathway" id="UPA00344"/>
<feature type="domain" description="MoaB/Mog" evidence="2">
    <location>
        <begin position="174"/>
        <end position="306"/>
    </location>
</feature>
<sequence>MRAVPVYQAEGMVLCHDITEIIPGKRKGKAFRKGHVICKEDIPRLLDIGKENIYVWEVNAQTIHENDAATRFAKAVAGPGLALNEASEGKVEIRANTLGLLKVNVEALEKINDIDQVAAATLHTNQVVNAGKKVTGCKIIPLVINAAKLQQIEQIGIDYYPVVEVKPLKACKVGVVTTGSEVYHGRIKDCFGTVLTDKFEQLGSSILQQVFVPDDISMIAEAIHSLRAAGADMIVTTGGMSVDPDDVTPSGIRAAGGEIVIYGAPTLPGAMFMLAYLGTVPVLGLPGCVMYHKSTIFDLVVPRILAGEVLSRKDITKFGYGGLCLVCEECRYPECSFGKGY</sequence>
<dbReference type="EMBL" id="CTRP01000008">
    <property type="protein sequence ID" value="CQR72045.1"/>
    <property type="molecule type" value="Genomic_DNA"/>
</dbReference>
<dbReference type="PANTHER" id="PTHR10192">
    <property type="entry name" value="MOLYBDOPTERIN BIOSYNTHESIS PROTEIN"/>
    <property type="match status" value="1"/>
</dbReference>
<keyword evidence="4" id="KW-1185">Reference proteome</keyword>
<dbReference type="EC" id="2.10.1.1" evidence="1"/>
<dbReference type="InterPro" id="IPR038987">
    <property type="entry name" value="MoeA-like"/>
</dbReference>
<proteinExistence type="inferred from homology"/>
<reference evidence="4" key="1">
    <citation type="submission" date="2015-03" db="EMBL/GenBank/DDBJ databases">
        <authorList>
            <person name="Nijsse Bart"/>
        </authorList>
    </citation>
    <scope>NUCLEOTIDE SEQUENCE [LARGE SCALE GENOMIC DNA]</scope>
</reference>
<dbReference type="AlphaFoldDB" id="A0A0U1KXQ3"/>
<comment type="function">
    <text evidence="1">Catalyzes the insertion of molybdate into adenylated molybdopterin with the concomitant release of AMP.</text>
</comment>
<dbReference type="GO" id="GO:0061599">
    <property type="term" value="F:molybdopterin molybdotransferase activity"/>
    <property type="evidence" value="ECO:0007669"/>
    <property type="project" value="UniProtKB-UniRule"/>
</dbReference>
<dbReference type="GO" id="GO:0006777">
    <property type="term" value="P:Mo-molybdopterin cofactor biosynthetic process"/>
    <property type="evidence" value="ECO:0007669"/>
    <property type="project" value="UniProtKB-UniRule"/>
</dbReference>
<comment type="catalytic activity">
    <reaction evidence="1">
        <text>adenylyl-molybdopterin + molybdate = Mo-molybdopterin + AMP + H(+)</text>
        <dbReference type="Rhea" id="RHEA:35047"/>
        <dbReference type="ChEBI" id="CHEBI:15378"/>
        <dbReference type="ChEBI" id="CHEBI:36264"/>
        <dbReference type="ChEBI" id="CHEBI:62727"/>
        <dbReference type="ChEBI" id="CHEBI:71302"/>
        <dbReference type="ChEBI" id="CHEBI:456215"/>
    </reaction>
</comment>
<keyword evidence="1" id="KW-0460">Magnesium</keyword>
<comment type="pathway">
    <text evidence="1">Cofactor biosynthesis; molybdopterin biosynthesis.</text>
</comment>
<organism evidence="3 4">
    <name type="scientific">Sporomusa ovata</name>
    <dbReference type="NCBI Taxonomy" id="2378"/>
    <lineage>
        <taxon>Bacteria</taxon>
        <taxon>Bacillati</taxon>
        <taxon>Bacillota</taxon>
        <taxon>Negativicutes</taxon>
        <taxon>Selenomonadales</taxon>
        <taxon>Sporomusaceae</taxon>
        <taxon>Sporomusa</taxon>
    </lineage>
</organism>
<evidence type="ECO:0000259" key="2">
    <source>
        <dbReference type="SMART" id="SM00852"/>
    </source>
</evidence>
<dbReference type="GO" id="GO:0046872">
    <property type="term" value="F:metal ion binding"/>
    <property type="evidence" value="ECO:0007669"/>
    <property type="project" value="UniProtKB-UniRule"/>
</dbReference>
<dbReference type="CDD" id="cd03522">
    <property type="entry name" value="MoeA_like"/>
    <property type="match status" value="1"/>
</dbReference>
<accession>A0A0U1KXQ3</accession>
<dbReference type="SUPFAM" id="SSF53218">
    <property type="entry name" value="Molybdenum cofactor biosynthesis proteins"/>
    <property type="match status" value="1"/>
</dbReference>
<keyword evidence="1" id="KW-0500">Molybdenum</keyword>
<dbReference type="InterPro" id="IPR001453">
    <property type="entry name" value="MoaB/Mog_dom"/>
</dbReference>
<comment type="similarity">
    <text evidence="1">Belongs to the MoeA family.</text>
</comment>
<keyword evidence="1" id="KW-0501">Molybdenum cofactor biosynthesis</keyword>
<keyword evidence="1" id="KW-0808">Transferase</keyword>
<dbReference type="RefSeq" id="WP_021167676.1">
    <property type="nucleotide sequence ID" value="NZ_CTRP01000008.1"/>
</dbReference>
<evidence type="ECO:0000313" key="3">
    <source>
        <dbReference type="EMBL" id="CQR72045.1"/>
    </source>
</evidence>
<comment type="cofactor">
    <cofactor evidence="1">
        <name>Mg(2+)</name>
        <dbReference type="ChEBI" id="CHEBI:18420"/>
    </cofactor>
</comment>
<keyword evidence="1" id="KW-0479">Metal-binding</keyword>
<evidence type="ECO:0000313" key="4">
    <source>
        <dbReference type="Proteomes" id="UP000049855"/>
    </source>
</evidence>
<protein>
    <recommendedName>
        <fullName evidence="1">Molybdopterin molybdenumtransferase</fullName>
        <ecNumber evidence="1">2.10.1.1</ecNumber>
    </recommendedName>
</protein>
<name>A0A0U1KXQ3_9FIRM</name>
<dbReference type="Gene3D" id="3.40.980.10">
    <property type="entry name" value="MoaB/Mog-like domain"/>
    <property type="match status" value="1"/>
</dbReference>
<dbReference type="SMART" id="SM00852">
    <property type="entry name" value="MoCF_biosynth"/>
    <property type="match status" value="1"/>
</dbReference>
<dbReference type="Proteomes" id="UP000049855">
    <property type="component" value="Unassembled WGS sequence"/>
</dbReference>
<dbReference type="GO" id="GO:0005829">
    <property type="term" value="C:cytosol"/>
    <property type="evidence" value="ECO:0007669"/>
    <property type="project" value="TreeGrafter"/>
</dbReference>
<dbReference type="PANTHER" id="PTHR10192:SF28">
    <property type="entry name" value="MOLYBDOPTERIN MOLYBDENUMTRANSFERASE"/>
    <property type="match status" value="1"/>
</dbReference>
<gene>
    <name evidence="3" type="ORF">SpAn4DRAFT_4734</name>
</gene>
<dbReference type="InterPro" id="IPR036425">
    <property type="entry name" value="MoaB/Mog-like_dom_sf"/>
</dbReference>
<evidence type="ECO:0000256" key="1">
    <source>
        <dbReference type="RuleBase" id="RU365090"/>
    </source>
</evidence>